<dbReference type="InterPro" id="IPR013149">
    <property type="entry name" value="ADH-like_C"/>
</dbReference>
<reference evidence="2 3" key="1">
    <citation type="submission" date="2016-03" db="EMBL/GenBank/DDBJ databases">
        <title>Genome sequence of Pontibacter sp. nov., of the family cytophagaceae, isolated from marine sediment of the Yellow Sea, China.</title>
        <authorList>
            <person name="Zhang G."/>
            <person name="Zhang R."/>
        </authorList>
    </citation>
    <scope>NUCLEOTIDE SEQUENCE [LARGE SCALE GENOMIC DNA]</scope>
    <source>
        <strain evidence="2 3">S10-8</strain>
    </source>
</reference>
<sequence length="120" mass="13912">MSWWQAPHFFIYINYNCTKAKGAYIATTASERNHEFLKAIEADEVFDYRKVKFADVLSDYDLVLDTQGRDTLDRSYDVLKAGGRLTIATTTAIPGKNECLSIRYPRKNLWLKKIKFKPPK</sequence>
<dbReference type="InterPro" id="IPR036291">
    <property type="entry name" value="NAD(P)-bd_dom_sf"/>
</dbReference>
<evidence type="ECO:0000259" key="1">
    <source>
        <dbReference type="Pfam" id="PF00107"/>
    </source>
</evidence>
<dbReference type="EMBL" id="LVWA01000005">
    <property type="protein sequence ID" value="OKL40508.1"/>
    <property type="molecule type" value="Genomic_DNA"/>
</dbReference>
<name>A0A1Q5PE29_9BACT</name>
<organism evidence="2 3">
    <name type="scientific">Pontibacter flavimaris</name>
    <dbReference type="NCBI Taxonomy" id="1797110"/>
    <lineage>
        <taxon>Bacteria</taxon>
        <taxon>Pseudomonadati</taxon>
        <taxon>Bacteroidota</taxon>
        <taxon>Cytophagia</taxon>
        <taxon>Cytophagales</taxon>
        <taxon>Hymenobacteraceae</taxon>
        <taxon>Pontibacter</taxon>
    </lineage>
</organism>
<dbReference type="STRING" id="1797110.A3841_19660"/>
<dbReference type="RefSeq" id="WP_073852607.1">
    <property type="nucleotide sequence ID" value="NZ_LVWA01000005.1"/>
</dbReference>
<gene>
    <name evidence="2" type="ORF">A3841_19660</name>
</gene>
<dbReference type="Pfam" id="PF00107">
    <property type="entry name" value="ADH_zinc_N"/>
    <property type="match status" value="1"/>
</dbReference>
<evidence type="ECO:0000313" key="2">
    <source>
        <dbReference type="EMBL" id="OKL40508.1"/>
    </source>
</evidence>
<dbReference type="Proteomes" id="UP000186551">
    <property type="component" value="Unassembled WGS sequence"/>
</dbReference>
<dbReference type="SUPFAM" id="SSF51735">
    <property type="entry name" value="NAD(P)-binding Rossmann-fold domains"/>
    <property type="match status" value="1"/>
</dbReference>
<comment type="caution">
    <text evidence="2">The sequence shown here is derived from an EMBL/GenBank/DDBJ whole genome shotgun (WGS) entry which is preliminary data.</text>
</comment>
<dbReference type="Gene3D" id="3.40.50.720">
    <property type="entry name" value="NAD(P)-binding Rossmann-like Domain"/>
    <property type="match status" value="1"/>
</dbReference>
<feature type="domain" description="Alcohol dehydrogenase-like C-terminal" evidence="1">
    <location>
        <begin position="17"/>
        <end position="116"/>
    </location>
</feature>
<accession>A0A1Q5PE29</accession>
<protein>
    <recommendedName>
        <fullName evidence="1">Alcohol dehydrogenase-like C-terminal domain-containing protein</fullName>
    </recommendedName>
</protein>
<keyword evidence="3" id="KW-1185">Reference proteome</keyword>
<evidence type="ECO:0000313" key="3">
    <source>
        <dbReference type="Proteomes" id="UP000186551"/>
    </source>
</evidence>
<proteinExistence type="predicted"/>
<dbReference type="AlphaFoldDB" id="A0A1Q5PE29"/>